<name>A0A834JMX0_VESPE</name>
<feature type="compositionally biased region" description="Acidic residues" evidence="1">
    <location>
        <begin position="28"/>
        <end position="37"/>
    </location>
</feature>
<keyword evidence="3" id="KW-1185">Reference proteome</keyword>
<feature type="compositionally biased region" description="Basic and acidic residues" evidence="1">
    <location>
        <begin position="38"/>
        <end position="50"/>
    </location>
</feature>
<sequence length="168" mass="19912">MGEIRNNKENLWAINIESEIKDLRVNVLEEEEEEGDTGDERVEGEGKDYETNLNGSSGPIENDNNHNMEITENTIENRNDYESRKCIHGLKNEQRKKRNETKYCVPFRLHYVIEINQEEEEVEEETFILAVTKNLARLISALFYKASFEWWYEESECILLKGYKDKRL</sequence>
<comment type="caution">
    <text evidence="2">The sequence shown here is derived from an EMBL/GenBank/DDBJ whole genome shotgun (WGS) entry which is preliminary data.</text>
</comment>
<evidence type="ECO:0000313" key="2">
    <source>
        <dbReference type="EMBL" id="KAF7390431.1"/>
    </source>
</evidence>
<protein>
    <submittedName>
        <fullName evidence="2">Uncharacterized protein</fullName>
    </submittedName>
</protein>
<accession>A0A834JMX0</accession>
<evidence type="ECO:0000256" key="1">
    <source>
        <dbReference type="SAM" id="MobiDB-lite"/>
    </source>
</evidence>
<dbReference type="Proteomes" id="UP000600918">
    <property type="component" value="Unassembled WGS sequence"/>
</dbReference>
<dbReference type="AlphaFoldDB" id="A0A834JMX0"/>
<gene>
    <name evidence="2" type="ORF">H0235_017593</name>
</gene>
<proteinExistence type="predicted"/>
<evidence type="ECO:0000313" key="3">
    <source>
        <dbReference type="Proteomes" id="UP000600918"/>
    </source>
</evidence>
<dbReference type="EMBL" id="JACSDY010000023">
    <property type="protein sequence ID" value="KAF7390431.1"/>
    <property type="molecule type" value="Genomic_DNA"/>
</dbReference>
<reference evidence="2" key="1">
    <citation type="journal article" date="2020" name="G3 (Bethesda)">
        <title>High-Quality Assemblies for Three Invasive Social Wasps from the &lt;i&gt;Vespula&lt;/i&gt; Genus.</title>
        <authorList>
            <person name="Harrop T.W.R."/>
            <person name="Guhlin J."/>
            <person name="McLaughlin G.M."/>
            <person name="Permina E."/>
            <person name="Stockwell P."/>
            <person name="Gilligan J."/>
            <person name="Le Lec M.F."/>
            <person name="Gruber M.A.M."/>
            <person name="Quinn O."/>
            <person name="Lovegrove M."/>
            <person name="Duncan E.J."/>
            <person name="Remnant E.J."/>
            <person name="Van Eeckhoven J."/>
            <person name="Graham B."/>
            <person name="Knapp R.A."/>
            <person name="Langford K.W."/>
            <person name="Kronenberg Z."/>
            <person name="Press M.O."/>
            <person name="Eacker S.M."/>
            <person name="Wilson-Rankin E.E."/>
            <person name="Purcell J."/>
            <person name="Lester P.J."/>
            <person name="Dearden P.K."/>
        </authorList>
    </citation>
    <scope>NUCLEOTIDE SEQUENCE</scope>
    <source>
        <strain evidence="2">Volc-1</strain>
    </source>
</reference>
<feature type="region of interest" description="Disordered" evidence="1">
    <location>
        <begin position="27"/>
        <end position="67"/>
    </location>
</feature>
<organism evidence="2 3">
    <name type="scientific">Vespula pensylvanica</name>
    <name type="common">Western yellow jacket</name>
    <name type="synonym">Wasp</name>
    <dbReference type="NCBI Taxonomy" id="30213"/>
    <lineage>
        <taxon>Eukaryota</taxon>
        <taxon>Metazoa</taxon>
        <taxon>Ecdysozoa</taxon>
        <taxon>Arthropoda</taxon>
        <taxon>Hexapoda</taxon>
        <taxon>Insecta</taxon>
        <taxon>Pterygota</taxon>
        <taxon>Neoptera</taxon>
        <taxon>Endopterygota</taxon>
        <taxon>Hymenoptera</taxon>
        <taxon>Apocrita</taxon>
        <taxon>Aculeata</taxon>
        <taxon>Vespoidea</taxon>
        <taxon>Vespidae</taxon>
        <taxon>Vespinae</taxon>
        <taxon>Vespula</taxon>
    </lineage>
</organism>